<dbReference type="SUPFAM" id="SSF161111">
    <property type="entry name" value="Cation efflux protein transmembrane domain-like"/>
    <property type="match status" value="1"/>
</dbReference>
<keyword evidence="5 7" id="KW-1133">Transmembrane helix</keyword>
<feature type="domain" description="Cation efflux protein cytoplasmic" evidence="9">
    <location>
        <begin position="314"/>
        <end position="380"/>
    </location>
</feature>
<dbReference type="EMBL" id="BIFT01000001">
    <property type="protein sequence ID" value="GCE24644.1"/>
    <property type="molecule type" value="Genomic_DNA"/>
</dbReference>
<comment type="caution">
    <text evidence="10">The sequence shown here is derived from an EMBL/GenBank/DDBJ whole genome shotgun (WGS) entry which is preliminary data.</text>
</comment>
<dbReference type="InterPro" id="IPR036837">
    <property type="entry name" value="Cation_efflux_CTD_sf"/>
</dbReference>
<evidence type="ECO:0000256" key="7">
    <source>
        <dbReference type="SAM" id="Phobius"/>
    </source>
</evidence>
<name>A0A402AZW6_9CHLR</name>
<gene>
    <name evidence="10" type="ORF">KDA_01280</name>
</gene>
<dbReference type="OrthoDB" id="9806522at2"/>
<dbReference type="InterPro" id="IPR002524">
    <property type="entry name" value="Cation_efflux"/>
</dbReference>
<dbReference type="NCBIfam" id="TIGR01297">
    <property type="entry name" value="CDF"/>
    <property type="match status" value="1"/>
</dbReference>
<evidence type="ECO:0000256" key="3">
    <source>
        <dbReference type="ARBA" id="ARBA00022448"/>
    </source>
</evidence>
<evidence type="ECO:0000313" key="11">
    <source>
        <dbReference type="Proteomes" id="UP000287171"/>
    </source>
</evidence>
<dbReference type="InterPro" id="IPR027469">
    <property type="entry name" value="Cation_efflux_TMD_sf"/>
</dbReference>
<dbReference type="Proteomes" id="UP000287171">
    <property type="component" value="Unassembled WGS sequence"/>
</dbReference>
<accession>A0A402AZW6</accession>
<evidence type="ECO:0000259" key="9">
    <source>
        <dbReference type="Pfam" id="PF16916"/>
    </source>
</evidence>
<reference evidence="11" key="1">
    <citation type="submission" date="2018-12" db="EMBL/GenBank/DDBJ databases">
        <title>Tengunoibacter tsumagoiensis gen. nov., sp. nov., Dictyobacter kobayashii sp. nov., D. alpinus sp. nov., and D. joshuensis sp. nov. and description of Dictyobacteraceae fam. nov. within the order Ktedonobacterales isolated from Tengu-no-mugimeshi.</title>
        <authorList>
            <person name="Wang C.M."/>
            <person name="Zheng Y."/>
            <person name="Sakai Y."/>
            <person name="Toyoda A."/>
            <person name="Minakuchi Y."/>
            <person name="Abe K."/>
            <person name="Yokota A."/>
            <person name="Yabe S."/>
        </authorList>
    </citation>
    <scope>NUCLEOTIDE SEQUENCE [LARGE SCALE GENOMIC DNA]</scope>
    <source>
        <strain evidence="11">Uno16</strain>
    </source>
</reference>
<feature type="transmembrane region" description="Helical" evidence="7">
    <location>
        <begin position="41"/>
        <end position="62"/>
    </location>
</feature>
<dbReference type="Gene3D" id="3.30.70.1350">
    <property type="entry name" value="Cation efflux protein, cytoplasmic domain"/>
    <property type="match status" value="3"/>
</dbReference>
<feature type="transmembrane region" description="Helical" evidence="7">
    <location>
        <begin position="154"/>
        <end position="176"/>
    </location>
</feature>
<dbReference type="InterPro" id="IPR050291">
    <property type="entry name" value="CDF_Transporter"/>
</dbReference>
<dbReference type="Pfam" id="PF01545">
    <property type="entry name" value="Cation_efflux"/>
    <property type="match status" value="1"/>
</dbReference>
<dbReference type="Pfam" id="PF16916">
    <property type="entry name" value="ZT_dimer"/>
    <property type="match status" value="2"/>
</dbReference>
<evidence type="ECO:0000313" key="10">
    <source>
        <dbReference type="EMBL" id="GCE24644.1"/>
    </source>
</evidence>
<feature type="domain" description="Cation efflux protein cytoplasmic" evidence="9">
    <location>
        <begin position="226"/>
        <end position="302"/>
    </location>
</feature>
<feature type="transmembrane region" description="Helical" evidence="7">
    <location>
        <begin position="83"/>
        <end position="101"/>
    </location>
</feature>
<sequence length="494" mass="54101">MSLSKSAQREKTMAALSSVLAAVGLTGLKILVATLTGSLGIMAEAAHSGLDLVAALLTFFAVRVADRPADANHNYGHGKVENLSAFLEALLLLGTAGWVSYEAARRLLYHEGHVDVSIWAFVVMLVSIVVDVTRSRVLLRVAKKLGSQALEADALHFSTDIWSSVVVIFGLLVVYLTDLLHLPAWLVQADAIAAFGVSGIVIWVSLRLARETIDALMDHSPGGLASQIQQRLTALENVVEVRRVRVRRAGNKCFADVIISAPRTLTFDQIHTLSDLIENETIAEARSFSETEDIDVVVHVEPVASPRETVTDQIHYLAEHHGVHAHHIHVREVAGKLEADFDLEVQADMNLEQAHAVATHLEQAILQSNKRLRRVTTHLEAPDENIVQRQDVTDHYGEMAAHMCRIADGIAGVGSAHDIHLYRPSKQTVEAGGHGTNGAHELDLVLHTIFDANAPLSQVHVDAEKIKRSLRRSYPNLNTVIIHTEPPENPFFRS</sequence>
<dbReference type="SUPFAM" id="SSF160240">
    <property type="entry name" value="Cation efflux protein cytoplasmic domain-like"/>
    <property type="match status" value="3"/>
</dbReference>
<dbReference type="InterPro" id="IPR027470">
    <property type="entry name" value="Cation_efflux_CTD"/>
</dbReference>
<organism evidence="10 11">
    <name type="scientific">Dictyobacter alpinus</name>
    <dbReference type="NCBI Taxonomy" id="2014873"/>
    <lineage>
        <taxon>Bacteria</taxon>
        <taxon>Bacillati</taxon>
        <taxon>Chloroflexota</taxon>
        <taxon>Ktedonobacteria</taxon>
        <taxon>Ktedonobacterales</taxon>
        <taxon>Dictyobacteraceae</taxon>
        <taxon>Dictyobacter</taxon>
    </lineage>
</organism>
<feature type="transmembrane region" description="Helical" evidence="7">
    <location>
        <begin position="116"/>
        <end position="133"/>
    </location>
</feature>
<keyword evidence="6 7" id="KW-0472">Membrane</keyword>
<dbReference type="InterPro" id="IPR058533">
    <property type="entry name" value="Cation_efflux_TM"/>
</dbReference>
<proteinExistence type="inferred from homology"/>
<keyword evidence="3" id="KW-0813">Transport</keyword>
<dbReference type="RefSeq" id="WP_126625335.1">
    <property type="nucleotide sequence ID" value="NZ_BIFT01000001.1"/>
</dbReference>
<dbReference type="GO" id="GO:0015341">
    <property type="term" value="F:zinc efflux antiporter activity"/>
    <property type="evidence" value="ECO:0007669"/>
    <property type="project" value="TreeGrafter"/>
</dbReference>
<evidence type="ECO:0000259" key="8">
    <source>
        <dbReference type="Pfam" id="PF01545"/>
    </source>
</evidence>
<dbReference type="GO" id="GO:0005886">
    <property type="term" value="C:plasma membrane"/>
    <property type="evidence" value="ECO:0007669"/>
    <property type="project" value="TreeGrafter"/>
</dbReference>
<evidence type="ECO:0000256" key="1">
    <source>
        <dbReference type="ARBA" id="ARBA00004141"/>
    </source>
</evidence>
<evidence type="ECO:0000256" key="6">
    <source>
        <dbReference type="ARBA" id="ARBA00023136"/>
    </source>
</evidence>
<evidence type="ECO:0000256" key="5">
    <source>
        <dbReference type="ARBA" id="ARBA00022989"/>
    </source>
</evidence>
<evidence type="ECO:0000256" key="2">
    <source>
        <dbReference type="ARBA" id="ARBA00008114"/>
    </source>
</evidence>
<feature type="domain" description="Cation efflux protein transmembrane" evidence="8">
    <location>
        <begin position="17"/>
        <end position="217"/>
    </location>
</feature>
<dbReference type="GO" id="GO:0015086">
    <property type="term" value="F:cadmium ion transmembrane transporter activity"/>
    <property type="evidence" value="ECO:0007669"/>
    <property type="project" value="TreeGrafter"/>
</dbReference>
<keyword evidence="11" id="KW-1185">Reference proteome</keyword>
<evidence type="ECO:0000256" key="4">
    <source>
        <dbReference type="ARBA" id="ARBA00022692"/>
    </source>
</evidence>
<feature type="transmembrane region" description="Helical" evidence="7">
    <location>
        <begin position="182"/>
        <end position="206"/>
    </location>
</feature>
<protein>
    <submittedName>
        <fullName evidence="10">Cation transporter</fullName>
    </submittedName>
</protein>
<keyword evidence="4 7" id="KW-0812">Transmembrane</keyword>
<dbReference type="PANTHER" id="PTHR43840">
    <property type="entry name" value="MITOCHONDRIAL METAL TRANSPORTER 1-RELATED"/>
    <property type="match status" value="1"/>
</dbReference>
<comment type="subcellular location">
    <subcellularLocation>
        <location evidence="1">Membrane</location>
        <topology evidence="1">Multi-pass membrane protein</topology>
    </subcellularLocation>
</comment>
<dbReference type="PANTHER" id="PTHR43840:SF15">
    <property type="entry name" value="MITOCHONDRIAL METAL TRANSPORTER 1-RELATED"/>
    <property type="match status" value="1"/>
</dbReference>
<dbReference type="Gene3D" id="1.20.1510.10">
    <property type="entry name" value="Cation efflux protein transmembrane domain"/>
    <property type="match status" value="1"/>
</dbReference>
<dbReference type="GO" id="GO:0015093">
    <property type="term" value="F:ferrous iron transmembrane transporter activity"/>
    <property type="evidence" value="ECO:0007669"/>
    <property type="project" value="TreeGrafter"/>
</dbReference>
<comment type="similarity">
    <text evidence="2">Belongs to the cation diffusion facilitator (CDF) transporter (TC 2.A.4) family.</text>
</comment>
<dbReference type="AlphaFoldDB" id="A0A402AZW6"/>
<feature type="transmembrane region" description="Helical" evidence="7">
    <location>
        <begin position="12"/>
        <end position="35"/>
    </location>
</feature>
<dbReference type="GO" id="GO:0006882">
    <property type="term" value="P:intracellular zinc ion homeostasis"/>
    <property type="evidence" value="ECO:0007669"/>
    <property type="project" value="TreeGrafter"/>
</dbReference>